<reference evidence="2 3" key="1">
    <citation type="journal article" date="2024" name="BMC Genomics">
        <title>Genome assembly of redclaw crayfish (Cherax quadricarinatus) provides insights into its immune adaptation and hypoxia tolerance.</title>
        <authorList>
            <person name="Liu Z."/>
            <person name="Zheng J."/>
            <person name="Li H."/>
            <person name="Fang K."/>
            <person name="Wang S."/>
            <person name="He J."/>
            <person name="Zhou D."/>
            <person name="Weng S."/>
            <person name="Chi M."/>
            <person name="Gu Z."/>
            <person name="He J."/>
            <person name="Li F."/>
            <person name="Wang M."/>
        </authorList>
    </citation>
    <scope>NUCLEOTIDE SEQUENCE [LARGE SCALE GENOMIC DNA]</scope>
    <source>
        <strain evidence="2">ZL_2023a</strain>
    </source>
</reference>
<proteinExistence type="predicted"/>
<feature type="region of interest" description="Disordered" evidence="1">
    <location>
        <begin position="233"/>
        <end position="253"/>
    </location>
</feature>
<feature type="region of interest" description="Disordered" evidence="1">
    <location>
        <begin position="1"/>
        <end position="64"/>
    </location>
</feature>
<organism evidence="2 3">
    <name type="scientific">Cherax quadricarinatus</name>
    <name type="common">Australian red claw crayfish</name>
    <dbReference type="NCBI Taxonomy" id="27406"/>
    <lineage>
        <taxon>Eukaryota</taxon>
        <taxon>Metazoa</taxon>
        <taxon>Ecdysozoa</taxon>
        <taxon>Arthropoda</taxon>
        <taxon>Crustacea</taxon>
        <taxon>Multicrustacea</taxon>
        <taxon>Malacostraca</taxon>
        <taxon>Eumalacostraca</taxon>
        <taxon>Eucarida</taxon>
        <taxon>Decapoda</taxon>
        <taxon>Pleocyemata</taxon>
        <taxon>Astacidea</taxon>
        <taxon>Parastacoidea</taxon>
        <taxon>Parastacidae</taxon>
        <taxon>Cherax</taxon>
    </lineage>
</organism>
<feature type="compositionally biased region" description="Basic and acidic residues" evidence="1">
    <location>
        <begin position="18"/>
        <end position="37"/>
    </location>
</feature>
<name>A0AAW0YPM4_CHEQU</name>
<sequence>MPERYHRDSYSTSYGAGSRRERPEGTQRTRVTIDYDHGSSYNRQRYRDGASGSAAGSGSGGRSNASSILGNYGTGANTSGYNSSSSYGATPNFSNTSGFGRASAYDGGASYGGNTSYGSGYRNKTSHGNSSSYGSKPSYSNSSNYRGSSAYGHAGHNRPVVSPWESGMAPTAAIPVANHGGFLPTPEVSGTSVAVSPATDIIGAVSQLTQMGSTQSALALNILNAVLNRESGDARQPDMDVGPPASKMRRIEW</sequence>
<feature type="non-terminal residue" evidence="2">
    <location>
        <position position="253"/>
    </location>
</feature>
<dbReference type="AlphaFoldDB" id="A0AAW0YPM4"/>
<comment type="caution">
    <text evidence="2">The sequence shown here is derived from an EMBL/GenBank/DDBJ whole genome shotgun (WGS) entry which is preliminary data.</text>
</comment>
<evidence type="ECO:0000313" key="2">
    <source>
        <dbReference type="EMBL" id="KAK8753567.1"/>
    </source>
</evidence>
<gene>
    <name evidence="2" type="ORF">OTU49_000282</name>
</gene>
<protein>
    <submittedName>
        <fullName evidence="2">Uncharacterized protein</fullName>
    </submittedName>
</protein>
<accession>A0AAW0YPM4</accession>
<feature type="region of interest" description="Disordered" evidence="1">
    <location>
        <begin position="122"/>
        <end position="144"/>
    </location>
</feature>
<dbReference type="EMBL" id="JARKIK010000002">
    <property type="protein sequence ID" value="KAK8753567.1"/>
    <property type="molecule type" value="Genomic_DNA"/>
</dbReference>
<evidence type="ECO:0000313" key="3">
    <source>
        <dbReference type="Proteomes" id="UP001445076"/>
    </source>
</evidence>
<keyword evidence="3" id="KW-1185">Reference proteome</keyword>
<dbReference type="Proteomes" id="UP001445076">
    <property type="component" value="Unassembled WGS sequence"/>
</dbReference>
<evidence type="ECO:0000256" key="1">
    <source>
        <dbReference type="SAM" id="MobiDB-lite"/>
    </source>
</evidence>